<name>A0A2H6KD34_9APIC</name>
<organism evidence="2 3">
    <name type="scientific">Babesia ovata</name>
    <dbReference type="NCBI Taxonomy" id="189622"/>
    <lineage>
        <taxon>Eukaryota</taxon>
        <taxon>Sar</taxon>
        <taxon>Alveolata</taxon>
        <taxon>Apicomplexa</taxon>
        <taxon>Aconoidasida</taxon>
        <taxon>Piroplasmida</taxon>
        <taxon>Babesiidae</taxon>
        <taxon>Babesia</taxon>
    </lineage>
</organism>
<evidence type="ECO:0000313" key="2">
    <source>
        <dbReference type="EMBL" id="GBE60897.1"/>
    </source>
</evidence>
<dbReference type="AlphaFoldDB" id="A0A2H6KD34"/>
<dbReference type="RefSeq" id="XP_028867140.1">
    <property type="nucleotide sequence ID" value="XM_029011307.1"/>
</dbReference>
<proteinExistence type="predicted"/>
<evidence type="ECO:0000313" key="3">
    <source>
        <dbReference type="Proteomes" id="UP000236319"/>
    </source>
</evidence>
<feature type="compositionally biased region" description="Basic and acidic residues" evidence="1">
    <location>
        <begin position="201"/>
        <end position="226"/>
    </location>
</feature>
<gene>
    <name evidence="2" type="ORF">BOVATA_023900</name>
</gene>
<feature type="compositionally biased region" description="Polar residues" evidence="1">
    <location>
        <begin position="181"/>
        <end position="200"/>
    </location>
</feature>
<evidence type="ECO:0000256" key="1">
    <source>
        <dbReference type="SAM" id="MobiDB-lite"/>
    </source>
</evidence>
<sequence>MGAPPTDNNSAKGQVPTKGIALYANNAECRGNLNTVHKLYEKGDYVYRGLEDVLSAIHKSTASPKVKEAGEKECVEYLERVDKMLNDFREYMYLNNMLDEYDHLIRTLQRGHLTAERSARVSKKLSNLEQGFENREPFAKNMLTPDVTQYFLEKIGEAEAFFQKHKVPEPPKSNKLAQPKLSGSKTTPEATNQKQNTTEKNATRESGAEKAEETITCHARNTKDGNKSSGHMTLGIRVIQTLTALGLMAAL</sequence>
<feature type="region of interest" description="Disordered" evidence="1">
    <location>
        <begin position="164"/>
        <end position="230"/>
    </location>
</feature>
<accession>A0A2H6KD34</accession>
<keyword evidence="2" id="KW-0030">Aminoacyl-tRNA synthetase</keyword>
<keyword evidence="3" id="KW-1185">Reference proteome</keyword>
<dbReference type="Proteomes" id="UP000236319">
    <property type="component" value="Unassembled WGS sequence"/>
</dbReference>
<dbReference type="VEuPathDB" id="PiroplasmaDB:BOVATA_023900"/>
<dbReference type="OrthoDB" id="367009at2759"/>
<dbReference type="EMBL" id="BDSA01000002">
    <property type="protein sequence ID" value="GBE60897.1"/>
    <property type="molecule type" value="Genomic_DNA"/>
</dbReference>
<protein>
    <submittedName>
        <fullName evidence="2">Methionyl-tRNA synthetase, putative</fullName>
    </submittedName>
</protein>
<dbReference type="GO" id="GO:0004812">
    <property type="term" value="F:aminoacyl-tRNA ligase activity"/>
    <property type="evidence" value="ECO:0007669"/>
    <property type="project" value="UniProtKB-KW"/>
</dbReference>
<dbReference type="GeneID" id="39874667"/>
<comment type="caution">
    <text evidence="2">The sequence shown here is derived from an EMBL/GenBank/DDBJ whole genome shotgun (WGS) entry which is preliminary data.</text>
</comment>
<reference evidence="2 3" key="1">
    <citation type="journal article" date="2017" name="BMC Genomics">
        <title>Whole-genome assembly of Babesia ovata and comparative genomics between closely related pathogens.</title>
        <authorList>
            <person name="Yamagishi J."/>
            <person name="Asada M."/>
            <person name="Hakimi H."/>
            <person name="Tanaka T.Q."/>
            <person name="Sugimoto C."/>
            <person name="Kawazu S."/>
        </authorList>
    </citation>
    <scope>NUCLEOTIDE SEQUENCE [LARGE SCALE GENOMIC DNA]</scope>
    <source>
        <strain evidence="2 3">Miyake</strain>
    </source>
</reference>
<keyword evidence="2" id="KW-0436">Ligase</keyword>